<protein>
    <submittedName>
        <fullName evidence="2">Uncharacterized protein</fullName>
    </submittedName>
</protein>
<sequence>MILLKFCHLSACYMTHLSCQPFFLIINLQFYCFFLHLNFCLFSYNLYFVNVFDAMSYSPDVTNFFAP</sequence>
<dbReference type="EMBL" id="GBRH01213892">
    <property type="protein sequence ID" value="JAD84003.1"/>
    <property type="molecule type" value="Transcribed_RNA"/>
</dbReference>
<organism evidence="2">
    <name type="scientific">Arundo donax</name>
    <name type="common">Giant reed</name>
    <name type="synonym">Donax arundinaceus</name>
    <dbReference type="NCBI Taxonomy" id="35708"/>
    <lineage>
        <taxon>Eukaryota</taxon>
        <taxon>Viridiplantae</taxon>
        <taxon>Streptophyta</taxon>
        <taxon>Embryophyta</taxon>
        <taxon>Tracheophyta</taxon>
        <taxon>Spermatophyta</taxon>
        <taxon>Magnoliopsida</taxon>
        <taxon>Liliopsida</taxon>
        <taxon>Poales</taxon>
        <taxon>Poaceae</taxon>
        <taxon>PACMAD clade</taxon>
        <taxon>Arundinoideae</taxon>
        <taxon>Arundineae</taxon>
        <taxon>Arundo</taxon>
    </lineage>
</organism>
<dbReference type="AlphaFoldDB" id="A0A0A9DBD5"/>
<reference evidence="2" key="1">
    <citation type="submission" date="2014-09" db="EMBL/GenBank/DDBJ databases">
        <authorList>
            <person name="Magalhaes I.L.F."/>
            <person name="Oliveira U."/>
            <person name="Santos F.R."/>
            <person name="Vidigal T.H.D.A."/>
            <person name="Brescovit A.D."/>
            <person name="Santos A.J."/>
        </authorList>
    </citation>
    <scope>NUCLEOTIDE SEQUENCE</scope>
    <source>
        <tissue evidence="2">Shoot tissue taken approximately 20 cm above the soil surface</tissue>
    </source>
</reference>
<evidence type="ECO:0000313" key="2">
    <source>
        <dbReference type="EMBL" id="JAD84003.1"/>
    </source>
</evidence>
<reference evidence="2" key="2">
    <citation type="journal article" date="2015" name="Data Brief">
        <title>Shoot transcriptome of the giant reed, Arundo donax.</title>
        <authorList>
            <person name="Barrero R.A."/>
            <person name="Guerrero F.D."/>
            <person name="Moolhuijzen P."/>
            <person name="Goolsby J.A."/>
            <person name="Tidwell J."/>
            <person name="Bellgard S.E."/>
            <person name="Bellgard M.I."/>
        </authorList>
    </citation>
    <scope>NUCLEOTIDE SEQUENCE</scope>
    <source>
        <tissue evidence="2">Shoot tissue taken approximately 20 cm above the soil surface</tissue>
    </source>
</reference>
<accession>A0A0A9DBD5</accession>
<keyword evidence="1" id="KW-1133">Transmembrane helix</keyword>
<evidence type="ECO:0000256" key="1">
    <source>
        <dbReference type="SAM" id="Phobius"/>
    </source>
</evidence>
<keyword evidence="1" id="KW-0472">Membrane</keyword>
<proteinExistence type="predicted"/>
<feature type="transmembrane region" description="Helical" evidence="1">
    <location>
        <begin position="21"/>
        <end position="47"/>
    </location>
</feature>
<keyword evidence="1" id="KW-0812">Transmembrane</keyword>
<name>A0A0A9DBD5_ARUDO</name>